<evidence type="ECO:0000313" key="7">
    <source>
        <dbReference type="EMBL" id="MEE8657809.1"/>
    </source>
</evidence>
<dbReference type="EMBL" id="JAWJZY010000001">
    <property type="protein sequence ID" value="MEE8657809.1"/>
    <property type="molecule type" value="Genomic_DNA"/>
</dbReference>
<dbReference type="PANTHER" id="PTHR10371">
    <property type="entry name" value="NADH DEHYDROGENASE UBIQUINONE FLAVOPROTEIN 2, MITOCHONDRIAL"/>
    <property type="match status" value="1"/>
</dbReference>
<evidence type="ECO:0000256" key="4">
    <source>
        <dbReference type="ARBA" id="ARBA00023004"/>
    </source>
</evidence>
<keyword evidence="3" id="KW-0479">Metal-binding</keyword>
<name>A0ABU7U1U7_9PROT</name>
<evidence type="ECO:0000256" key="2">
    <source>
        <dbReference type="ARBA" id="ARBA00022714"/>
    </source>
</evidence>
<keyword evidence="2" id="KW-0001">2Fe-2S</keyword>
<dbReference type="Pfam" id="PF01257">
    <property type="entry name" value="2Fe-2S_thioredx"/>
    <property type="match status" value="1"/>
</dbReference>
<dbReference type="SUPFAM" id="SSF52833">
    <property type="entry name" value="Thioredoxin-like"/>
    <property type="match status" value="1"/>
</dbReference>
<reference evidence="7 8" key="1">
    <citation type="submission" date="2023-10" db="EMBL/GenBank/DDBJ databases">
        <title>Sorlinia euscelidii gen. nov., sp. nov., an acetic acid bacteria isolated from the gut of Euscelidius variegatus emitter.</title>
        <authorList>
            <person name="Michoud G."/>
            <person name="Marasco R."/>
            <person name="Seferji K."/>
            <person name="Gonella E."/>
            <person name="Garuglieri E."/>
            <person name="Alma A."/>
            <person name="Mapelli F."/>
            <person name="Borin S."/>
            <person name="Daffonchio D."/>
            <person name="Crotti E."/>
        </authorList>
    </citation>
    <scope>NUCLEOTIDE SEQUENCE [LARGE SCALE GENOMIC DNA]</scope>
    <source>
        <strain evidence="7 8">EV16P</strain>
    </source>
</reference>
<evidence type="ECO:0000256" key="6">
    <source>
        <dbReference type="ARBA" id="ARBA00034078"/>
    </source>
</evidence>
<evidence type="ECO:0000256" key="5">
    <source>
        <dbReference type="ARBA" id="ARBA00023014"/>
    </source>
</evidence>
<organism evidence="7 8">
    <name type="scientific">Sorlinia euscelidii</name>
    <dbReference type="NCBI Taxonomy" id="3081148"/>
    <lineage>
        <taxon>Bacteria</taxon>
        <taxon>Pseudomonadati</taxon>
        <taxon>Pseudomonadota</taxon>
        <taxon>Alphaproteobacteria</taxon>
        <taxon>Acetobacterales</taxon>
        <taxon>Acetobacteraceae</taxon>
        <taxon>Sorlinia</taxon>
    </lineage>
</organism>
<evidence type="ECO:0000256" key="3">
    <source>
        <dbReference type="ARBA" id="ARBA00022723"/>
    </source>
</evidence>
<dbReference type="PANTHER" id="PTHR10371:SF3">
    <property type="entry name" value="NADH DEHYDROGENASE [UBIQUINONE] FLAVOPROTEIN 2, MITOCHONDRIAL"/>
    <property type="match status" value="1"/>
</dbReference>
<accession>A0ABU7U1U7</accession>
<comment type="caution">
    <text evidence="7">The sequence shown here is derived from an EMBL/GenBank/DDBJ whole genome shotgun (WGS) entry which is preliminary data.</text>
</comment>
<proteinExistence type="inferred from homology"/>
<keyword evidence="4" id="KW-0408">Iron</keyword>
<dbReference type="CDD" id="cd03064">
    <property type="entry name" value="TRX_Fd_NuoE"/>
    <property type="match status" value="1"/>
</dbReference>
<dbReference type="InterPro" id="IPR042128">
    <property type="entry name" value="NuoE_dom"/>
</dbReference>
<keyword evidence="8" id="KW-1185">Reference proteome</keyword>
<comment type="cofactor">
    <cofactor evidence="6">
        <name>[2Fe-2S] cluster</name>
        <dbReference type="ChEBI" id="CHEBI:190135"/>
    </cofactor>
</comment>
<dbReference type="Gene3D" id="3.40.30.10">
    <property type="entry name" value="Glutaredoxin"/>
    <property type="match status" value="1"/>
</dbReference>
<protein>
    <submittedName>
        <fullName evidence="7">NADH-quinone oxidoreductase subunit E</fullName>
    </submittedName>
</protein>
<dbReference type="InterPro" id="IPR041921">
    <property type="entry name" value="NuoE_N"/>
</dbReference>
<keyword evidence="5" id="KW-0411">Iron-sulfur</keyword>
<dbReference type="PROSITE" id="PS01099">
    <property type="entry name" value="COMPLEX1_24K"/>
    <property type="match status" value="1"/>
</dbReference>
<dbReference type="NCBIfam" id="NF005722">
    <property type="entry name" value="PRK07539.1-2"/>
    <property type="match status" value="1"/>
</dbReference>
<dbReference type="InterPro" id="IPR036249">
    <property type="entry name" value="Thioredoxin-like_sf"/>
</dbReference>
<dbReference type="PIRSF" id="PIRSF000216">
    <property type="entry name" value="NADH_DH_24kDa"/>
    <property type="match status" value="1"/>
</dbReference>
<dbReference type="RefSeq" id="WP_394818796.1">
    <property type="nucleotide sequence ID" value="NZ_JAWJZY010000001.1"/>
</dbReference>
<gene>
    <name evidence="7" type="ORF">DOFOFD_02115</name>
</gene>
<comment type="similarity">
    <text evidence="1">Belongs to the complex I 24 kDa subunit family.</text>
</comment>
<evidence type="ECO:0000313" key="8">
    <source>
        <dbReference type="Proteomes" id="UP001312908"/>
    </source>
</evidence>
<dbReference type="Gene3D" id="1.10.10.1590">
    <property type="entry name" value="NADH-quinone oxidoreductase subunit E"/>
    <property type="match status" value="1"/>
</dbReference>
<sequence>MSTADNTAQNAELPSDLVQTFRDMAAHEHHARGASIEALRLVQERFGWISDAHLAQTAQVLGMTTADLDGIATYFNLLFRKPVGKNVIMLCDSVSCWLMGQEQTRDRLCKKLQIKMGETTPDGEFTLLPIVCLGHCDHAPAMLIGKELYGPVRPEDIDAIIDDIRSKNHDHA</sequence>
<dbReference type="InterPro" id="IPR002023">
    <property type="entry name" value="NuoE-like"/>
</dbReference>
<dbReference type="Proteomes" id="UP001312908">
    <property type="component" value="Unassembled WGS sequence"/>
</dbReference>
<evidence type="ECO:0000256" key="1">
    <source>
        <dbReference type="ARBA" id="ARBA00010643"/>
    </source>
</evidence>